<evidence type="ECO:0000256" key="1">
    <source>
        <dbReference type="SAM" id="Phobius"/>
    </source>
</evidence>
<evidence type="ECO:0000313" key="3">
    <source>
        <dbReference type="Proteomes" id="UP001177023"/>
    </source>
</evidence>
<keyword evidence="1" id="KW-1133">Transmembrane helix</keyword>
<dbReference type="InterPro" id="IPR013869">
    <property type="entry name" value="DUF1757"/>
</dbReference>
<keyword evidence="1" id="KW-0472">Membrane</keyword>
<organism evidence="2 3">
    <name type="scientific">Mesorhabditis spiculigera</name>
    <dbReference type="NCBI Taxonomy" id="96644"/>
    <lineage>
        <taxon>Eukaryota</taxon>
        <taxon>Metazoa</taxon>
        <taxon>Ecdysozoa</taxon>
        <taxon>Nematoda</taxon>
        <taxon>Chromadorea</taxon>
        <taxon>Rhabditida</taxon>
        <taxon>Rhabditina</taxon>
        <taxon>Rhabditomorpha</taxon>
        <taxon>Rhabditoidea</taxon>
        <taxon>Rhabditidae</taxon>
        <taxon>Mesorhabditinae</taxon>
        <taxon>Mesorhabditis</taxon>
    </lineage>
</organism>
<dbReference type="PANTHER" id="PTHR38636">
    <property type="entry name" value="PROTEIN CBG20488"/>
    <property type="match status" value="1"/>
</dbReference>
<feature type="transmembrane region" description="Helical" evidence="1">
    <location>
        <begin position="38"/>
        <end position="57"/>
    </location>
</feature>
<dbReference type="Pfam" id="PF08560">
    <property type="entry name" value="DUF1757"/>
    <property type="match status" value="1"/>
</dbReference>
<feature type="non-terminal residue" evidence="2">
    <location>
        <position position="157"/>
    </location>
</feature>
<dbReference type="AlphaFoldDB" id="A0AA36GDZ7"/>
<keyword evidence="3" id="KW-1185">Reference proteome</keyword>
<protein>
    <submittedName>
        <fullName evidence="2">Uncharacterized protein</fullName>
    </submittedName>
</protein>
<comment type="caution">
    <text evidence="2">The sequence shown here is derived from an EMBL/GenBank/DDBJ whole genome shotgun (WGS) entry which is preliminary data.</text>
</comment>
<sequence>MSSYWFKNFCGLPVTDFELLKVPHPGAEFSIHVTLRSIQTGALLGSILGPLSTALFANTERRFDLRTVKSQFVSGGMQGALIGAVLGPCITWYSIRNMSTVALYDKCYKLRFDNQQLWLDRTTVISGAVGALSNGSLGFIVGLDLALVMSNLMGRAW</sequence>
<proteinExistence type="predicted"/>
<reference evidence="2" key="1">
    <citation type="submission" date="2023-06" db="EMBL/GenBank/DDBJ databases">
        <authorList>
            <person name="Delattre M."/>
        </authorList>
    </citation>
    <scope>NUCLEOTIDE SEQUENCE</scope>
    <source>
        <strain evidence="2">AF72</strain>
    </source>
</reference>
<evidence type="ECO:0000313" key="2">
    <source>
        <dbReference type="EMBL" id="CAJ0587510.1"/>
    </source>
</evidence>
<name>A0AA36GDZ7_9BILA</name>
<keyword evidence="1" id="KW-0812">Transmembrane</keyword>
<feature type="transmembrane region" description="Helical" evidence="1">
    <location>
        <begin position="78"/>
        <end position="95"/>
    </location>
</feature>
<gene>
    <name evidence="2" type="ORF">MSPICULIGERA_LOCUS25475</name>
</gene>
<accession>A0AA36GDZ7</accession>
<dbReference type="EMBL" id="CATQJA010002710">
    <property type="protein sequence ID" value="CAJ0587510.1"/>
    <property type="molecule type" value="Genomic_DNA"/>
</dbReference>
<feature type="transmembrane region" description="Helical" evidence="1">
    <location>
        <begin position="124"/>
        <end position="148"/>
    </location>
</feature>
<dbReference type="Proteomes" id="UP001177023">
    <property type="component" value="Unassembled WGS sequence"/>
</dbReference>
<dbReference type="PANTHER" id="PTHR38636:SF1">
    <property type="entry name" value="CHLORIDE CHANNEL PROTEIN CLC-D"/>
    <property type="match status" value="1"/>
</dbReference>